<sequence>MESGGSVESLAAKIGDAVRKSKIMGEETETVEETQESGDLGNGQ</sequence>
<proteinExistence type="predicted"/>
<protein>
    <submittedName>
        <fullName evidence="2">Uncharacterized protein</fullName>
    </submittedName>
</protein>
<feature type="region of interest" description="Disordered" evidence="1">
    <location>
        <begin position="1"/>
        <end position="44"/>
    </location>
</feature>
<accession>A0A0U1L7W4</accession>
<dbReference type="AlphaFoldDB" id="A0A0U1L7W4"/>
<feature type="compositionally biased region" description="Basic and acidic residues" evidence="1">
    <location>
        <begin position="16"/>
        <end position="25"/>
    </location>
</feature>
<reference evidence="3" key="1">
    <citation type="submission" date="2015-03" db="EMBL/GenBank/DDBJ databases">
        <authorList>
            <person name="Nijsse Bart"/>
        </authorList>
    </citation>
    <scope>NUCLEOTIDE SEQUENCE [LARGE SCALE GENOMIC DNA]</scope>
</reference>
<feature type="compositionally biased region" description="Acidic residues" evidence="1">
    <location>
        <begin position="26"/>
        <end position="36"/>
    </location>
</feature>
<evidence type="ECO:0000256" key="1">
    <source>
        <dbReference type="SAM" id="MobiDB-lite"/>
    </source>
</evidence>
<gene>
    <name evidence="2" type="ORF">SpAn4DRAFT_4328</name>
</gene>
<evidence type="ECO:0000313" key="3">
    <source>
        <dbReference type="Proteomes" id="UP000049855"/>
    </source>
</evidence>
<evidence type="ECO:0000313" key="2">
    <source>
        <dbReference type="EMBL" id="CQR74964.1"/>
    </source>
</evidence>
<organism evidence="2 3">
    <name type="scientific">Sporomusa ovata</name>
    <dbReference type="NCBI Taxonomy" id="2378"/>
    <lineage>
        <taxon>Bacteria</taxon>
        <taxon>Bacillati</taxon>
        <taxon>Bacillota</taxon>
        <taxon>Negativicutes</taxon>
        <taxon>Selenomonadales</taxon>
        <taxon>Sporomusaceae</taxon>
        <taxon>Sporomusa</taxon>
    </lineage>
</organism>
<dbReference type="EMBL" id="CTRP01000016">
    <property type="protein sequence ID" value="CQR74964.1"/>
    <property type="molecule type" value="Genomic_DNA"/>
</dbReference>
<keyword evidence="3" id="KW-1185">Reference proteome</keyword>
<name>A0A0U1L7W4_9FIRM</name>
<dbReference type="Proteomes" id="UP000049855">
    <property type="component" value="Unassembled WGS sequence"/>
</dbReference>